<name>A0A8H7E3I2_9EURO</name>
<evidence type="ECO:0000313" key="2">
    <source>
        <dbReference type="EMBL" id="KAF7505226.1"/>
    </source>
</evidence>
<feature type="region of interest" description="Disordered" evidence="1">
    <location>
        <begin position="1"/>
        <end position="52"/>
    </location>
</feature>
<dbReference type="Proteomes" id="UP000606974">
    <property type="component" value="Unassembled WGS sequence"/>
</dbReference>
<dbReference type="OrthoDB" id="197676at2759"/>
<evidence type="ECO:0000256" key="1">
    <source>
        <dbReference type="SAM" id="MobiDB-lite"/>
    </source>
</evidence>
<gene>
    <name evidence="2" type="ORF">GJ744_001155</name>
</gene>
<dbReference type="AlphaFoldDB" id="A0A8H7E3I2"/>
<feature type="compositionally biased region" description="Basic and acidic residues" evidence="1">
    <location>
        <begin position="10"/>
        <end position="19"/>
    </location>
</feature>
<organism evidence="2 3">
    <name type="scientific">Endocarpon pusillum</name>
    <dbReference type="NCBI Taxonomy" id="364733"/>
    <lineage>
        <taxon>Eukaryota</taxon>
        <taxon>Fungi</taxon>
        <taxon>Dikarya</taxon>
        <taxon>Ascomycota</taxon>
        <taxon>Pezizomycotina</taxon>
        <taxon>Eurotiomycetes</taxon>
        <taxon>Chaetothyriomycetidae</taxon>
        <taxon>Verrucariales</taxon>
        <taxon>Verrucariaceae</taxon>
        <taxon>Endocarpon</taxon>
    </lineage>
</organism>
<reference evidence="2" key="1">
    <citation type="submission" date="2020-02" db="EMBL/GenBank/DDBJ databases">
        <authorList>
            <person name="Palmer J.M."/>
        </authorList>
    </citation>
    <scope>NUCLEOTIDE SEQUENCE</scope>
    <source>
        <strain evidence="2">EPUS1.4</strain>
        <tissue evidence="2">Thallus</tissue>
    </source>
</reference>
<evidence type="ECO:0000313" key="3">
    <source>
        <dbReference type="Proteomes" id="UP000606974"/>
    </source>
</evidence>
<sequence>MHQSQSWVKKTTEKPDSKITTKPTDNNRVSKAAPSQETYSAEAVEARRAKDARLRDRLKASIEREEQLLRRGPSGPPIYDIQGFELDYTKVLKSRWRPQQGRRRSSAAYKKMMEKEKAEAREIEQIIGLPENGLVDTLRSSVQDRVARDLNVPYHKVQIAQYRQWKEAGFKADPEEFKLVNISEEERERLLELSTGSAFRK</sequence>
<comment type="caution">
    <text evidence="2">The sequence shown here is derived from an EMBL/GenBank/DDBJ whole genome shotgun (WGS) entry which is preliminary data.</text>
</comment>
<keyword evidence="3" id="KW-1185">Reference proteome</keyword>
<accession>A0A8H7E3I2</accession>
<dbReference type="EMBL" id="JAACFV010000115">
    <property type="protein sequence ID" value="KAF7505226.1"/>
    <property type="molecule type" value="Genomic_DNA"/>
</dbReference>
<feature type="compositionally biased region" description="Polar residues" evidence="1">
    <location>
        <begin position="20"/>
        <end position="39"/>
    </location>
</feature>
<proteinExistence type="predicted"/>
<protein>
    <submittedName>
        <fullName evidence="2">Uncharacterized protein</fullName>
    </submittedName>
</protein>